<dbReference type="GO" id="GO:0006355">
    <property type="term" value="P:regulation of DNA-templated transcription"/>
    <property type="evidence" value="ECO:0007669"/>
    <property type="project" value="InterPro"/>
</dbReference>
<evidence type="ECO:0000313" key="5">
    <source>
        <dbReference type="Proteomes" id="UP000067598"/>
    </source>
</evidence>
<protein>
    <submittedName>
        <fullName evidence="3">Type II toxin-antitoxin system RelB/DinJ family antitoxin</fullName>
    </submittedName>
</protein>
<dbReference type="PATRIC" id="fig|47770.28.peg.2075"/>
<comment type="similarity">
    <text evidence="1">Belongs to the RelB/DinJ antitoxin family.</text>
</comment>
<dbReference type="InterPro" id="IPR007337">
    <property type="entry name" value="RelB/DinJ"/>
</dbReference>
<dbReference type="EMBL" id="LJGP01000008">
    <property type="protein sequence ID" value="KWU04439.1"/>
    <property type="molecule type" value="Genomic_DNA"/>
</dbReference>
<gene>
    <name evidence="4" type="ORF">AEL95_02370</name>
    <name evidence="3" type="ORF">K8V23_02350</name>
</gene>
<dbReference type="Gene3D" id="1.10.1220.10">
    <property type="entry name" value="Met repressor-like"/>
    <property type="match status" value="1"/>
</dbReference>
<evidence type="ECO:0000256" key="2">
    <source>
        <dbReference type="ARBA" id="ARBA00022649"/>
    </source>
</evidence>
<dbReference type="NCBIfam" id="TIGR02384">
    <property type="entry name" value="RelB_DinJ"/>
    <property type="match status" value="1"/>
</dbReference>
<sequence>MTEKAAINIRVNKETKQNAEKVLNQLGIPMSVAIDMYLRQIALTDSIPFDLSSKKRENKNDHDTAMMVAEATAQYEVAKSNWEDKLAEVTPDWMNMNKMTKEQLEARLAKHAQDARNGKGIEISKAFDKLNKELGI</sequence>
<dbReference type="PANTHER" id="PTHR38781:SF1">
    <property type="entry name" value="ANTITOXIN DINJ-RELATED"/>
    <property type="match status" value="1"/>
</dbReference>
<dbReference type="RefSeq" id="WP_013087010.1">
    <property type="nucleotide sequence ID" value="NZ_AP025162.1"/>
</dbReference>
<evidence type="ECO:0000313" key="3">
    <source>
        <dbReference type="EMBL" id="HJF09633.1"/>
    </source>
</evidence>
<dbReference type="GO" id="GO:0006351">
    <property type="term" value="P:DNA-templated transcription"/>
    <property type="evidence" value="ECO:0007669"/>
    <property type="project" value="TreeGrafter"/>
</dbReference>
<reference evidence="3" key="2">
    <citation type="journal article" date="2021" name="PeerJ">
        <title>Extensive microbial diversity within the chicken gut microbiome revealed by metagenomics and culture.</title>
        <authorList>
            <person name="Gilroy R."/>
            <person name="Ravi A."/>
            <person name="Getino M."/>
            <person name="Pursley I."/>
            <person name="Horton D.L."/>
            <person name="Alikhan N.F."/>
            <person name="Baker D."/>
            <person name="Gharbi K."/>
            <person name="Hall N."/>
            <person name="Watson M."/>
            <person name="Adriaenssens E.M."/>
            <person name="Foster-Nyarko E."/>
            <person name="Jarju S."/>
            <person name="Secka A."/>
            <person name="Antonio M."/>
            <person name="Oren A."/>
            <person name="Chaudhuri R.R."/>
            <person name="La Ragione R."/>
            <person name="Hildebrand F."/>
            <person name="Pallen M.J."/>
        </authorList>
    </citation>
    <scope>NUCLEOTIDE SEQUENCE</scope>
    <source>
        <strain evidence="3">CHK194-22301</strain>
    </source>
</reference>
<dbReference type="AlphaFoldDB" id="A0A109DFE0"/>
<organism evidence="4 5">
    <name type="scientific">Lactobacillus crispatus</name>
    <dbReference type="NCBI Taxonomy" id="47770"/>
    <lineage>
        <taxon>Bacteria</taxon>
        <taxon>Bacillati</taxon>
        <taxon>Bacillota</taxon>
        <taxon>Bacilli</taxon>
        <taxon>Lactobacillales</taxon>
        <taxon>Lactobacillaceae</taxon>
        <taxon>Lactobacillus</taxon>
    </lineage>
</organism>
<dbReference type="InterPro" id="IPR013321">
    <property type="entry name" value="Arc_rbn_hlx_hlx"/>
</dbReference>
<dbReference type="Pfam" id="PF04221">
    <property type="entry name" value="RelB"/>
    <property type="match status" value="1"/>
</dbReference>
<proteinExistence type="inferred from homology"/>
<dbReference type="Proteomes" id="UP000067598">
    <property type="component" value="Unassembled WGS sequence"/>
</dbReference>
<evidence type="ECO:0000256" key="1">
    <source>
        <dbReference type="ARBA" id="ARBA00010562"/>
    </source>
</evidence>
<reference evidence="4 5" key="1">
    <citation type="journal article" date="2016" name="Microbiology (Mosc.)">
        <title>Comparison of Lactobacillus crispatus isolates from Lactobacillus-dominated vaginal microbiomes with isolates from microbiomes containing bacterial vaginosis-associated bacteria.</title>
        <authorList>
            <person name="Abdelmaksoud A.A."/>
            <person name="Koparde V.N."/>
            <person name="Sheth N.U."/>
            <person name="Serrano M.G."/>
            <person name="Glascock A.L."/>
            <person name="Fettweis J.M."/>
            <person name="Strauss Iii J.F."/>
            <person name="Buck G.A."/>
            <person name="Jefferson K.K."/>
        </authorList>
    </citation>
    <scope>NUCLEOTIDE SEQUENCE [LARGE SCALE GENOMIC DNA]</scope>
    <source>
        <strain evidence="4 5">VMC3</strain>
    </source>
</reference>
<reference evidence="3" key="3">
    <citation type="submission" date="2021-09" db="EMBL/GenBank/DDBJ databases">
        <authorList>
            <person name="Gilroy R."/>
        </authorList>
    </citation>
    <scope>NUCLEOTIDE SEQUENCE</scope>
    <source>
        <strain evidence="3">CHK194-22301</strain>
    </source>
</reference>
<comment type="caution">
    <text evidence="4">The sequence shown here is derived from an EMBL/GenBank/DDBJ whole genome shotgun (WGS) entry which is preliminary data.</text>
</comment>
<accession>A0A109DFE0</accession>
<dbReference type="PANTHER" id="PTHR38781">
    <property type="entry name" value="ANTITOXIN DINJ-RELATED"/>
    <property type="match status" value="1"/>
</dbReference>
<evidence type="ECO:0000313" key="4">
    <source>
        <dbReference type="EMBL" id="KWU04439.1"/>
    </source>
</evidence>
<keyword evidence="2" id="KW-1277">Toxin-antitoxin system</keyword>
<dbReference type="Proteomes" id="UP000784793">
    <property type="component" value="Unassembled WGS sequence"/>
</dbReference>
<name>A0A109DFE0_9LACO</name>
<dbReference type="EMBL" id="DYXB01000033">
    <property type="protein sequence ID" value="HJF09633.1"/>
    <property type="molecule type" value="Genomic_DNA"/>
</dbReference>